<evidence type="ECO:0000313" key="3">
    <source>
        <dbReference type="Proteomes" id="UP001363622"/>
    </source>
</evidence>
<comment type="caution">
    <text evidence="2">The sequence shown here is derived from an EMBL/GenBank/DDBJ whole genome shotgun (WGS) entry which is preliminary data.</text>
</comment>
<name>A0ABR1KLM0_9PEZI</name>
<evidence type="ECO:0000256" key="1">
    <source>
        <dbReference type="SAM" id="MobiDB-lite"/>
    </source>
</evidence>
<sequence length="284" mass="31447">MGADHLRQPILVRLLSFIRSRKLTAGLEWPCLTLSNHASALLAKPLKITQHLQKKDLAAKLPPSPKLRVASSCLGCTLLPASNRHQRRSWTSKKILRRLSTRNNKAASRQRRQRPSSTPRLSALKLAPVQSLVRQGGSLFWRDDVVANTCTSCVFRFAVAYWSPAAVLCPSVSFLRIIIISASSRHPSQEAIDCRPYSRWRPNLAFRRISADIARPLSKHGSASIPQRPTADGSRLKCHSPSSLPSPATAAGPKHCHLKQRAHSEKTTSTIARFRNQSMVISPA</sequence>
<dbReference type="EMBL" id="JBBPHU010000006">
    <property type="protein sequence ID" value="KAK7516409.1"/>
    <property type="molecule type" value="Genomic_DNA"/>
</dbReference>
<gene>
    <name evidence="2" type="ORF">IWZ03DRAFT_377977</name>
</gene>
<feature type="region of interest" description="Disordered" evidence="1">
    <location>
        <begin position="218"/>
        <end position="255"/>
    </location>
</feature>
<feature type="non-terminal residue" evidence="2">
    <location>
        <position position="284"/>
    </location>
</feature>
<feature type="compositionally biased region" description="Low complexity" evidence="1">
    <location>
        <begin position="240"/>
        <end position="253"/>
    </location>
</feature>
<reference evidence="2 3" key="1">
    <citation type="submission" date="2024-04" db="EMBL/GenBank/DDBJ databases">
        <title>Phyllosticta paracitricarpa is synonymous to the EU quarantine fungus P. citricarpa based on phylogenomic analyses.</title>
        <authorList>
            <consortium name="Lawrence Berkeley National Laboratory"/>
            <person name="Van Ingen-Buijs V.A."/>
            <person name="Van Westerhoven A.C."/>
            <person name="Haridas S."/>
            <person name="Skiadas P."/>
            <person name="Martin F."/>
            <person name="Groenewald J.Z."/>
            <person name="Crous P.W."/>
            <person name="Seidl M.F."/>
        </authorList>
    </citation>
    <scope>NUCLEOTIDE SEQUENCE [LARGE SCALE GENOMIC DNA]</scope>
    <source>
        <strain evidence="2 3">CBS 123371</strain>
    </source>
</reference>
<evidence type="ECO:0000313" key="2">
    <source>
        <dbReference type="EMBL" id="KAK7516409.1"/>
    </source>
</evidence>
<proteinExistence type="predicted"/>
<accession>A0ABR1KLM0</accession>
<feature type="region of interest" description="Disordered" evidence="1">
    <location>
        <begin position="101"/>
        <end position="120"/>
    </location>
</feature>
<keyword evidence="3" id="KW-1185">Reference proteome</keyword>
<dbReference type="Proteomes" id="UP001363622">
    <property type="component" value="Unassembled WGS sequence"/>
</dbReference>
<protein>
    <submittedName>
        <fullName evidence="2">Uncharacterized protein</fullName>
    </submittedName>
</protein>
<organism evidence="2 3">
    <name type="scientific">Phyllosticta citriasiana</name>
    <dbReference type="NCBI Taxonomy" id="595635"/>
    <lineage>
        <taxon>Eukaryota</taxon>
        <taxon>Fungi</taxon>
        <taxon>Dikarya</taxon>
        <taxon>Ascomycota</taxon>
        <taxon>Pezizomycotina</taxon>
        <taxon>Dothideomycetes</taxon>
        <taxon>Dothideomycetes incertae sedis</taxon>
        <taxon>Botryosphaeriales</taxon>
        <taxon>Phyllostictaceae</taxon>
        <taxon>Phyllosticta</taxon>
    </lineage>
</organism>